<gene>
    <name evidence="1" type="ORF">BpHYR1_007615</name>
</gene>
<accession>A0A3M7QT74</accession>
<dbReference type="AlphaFoldDB" id="A0A3M7QT74"/>
<sequence length="268" mass="31850">MKNYLQTKNEILNKILIDSEFQNSNYKLSVTCDTLIDFGTFHRETFSNNRLIEYVLVGEDRILKQIISANIIYMAMRHFVFQFLFQNIYIKTKSGNKTERSNDLIIFDPLPRRRFIVGAQNLYHFMNLLSSELNKVITISGELFALRASEINSCLETIEDMNLNFALFCHKILFFLNLIIGQQNLILLEWILSSSFKSHQLDFDFKIKQIKKKIKKQLTYRIFRRVILQNDMNMNRKTETTNNCVSCLELFPKISRYFFFKEDKDSFC</sequence>
<dbReference type="Proteomes" id="UP000276133">
    <property type="component" value="Unassembled WGS sequence"/>
</dbReference>
<dbReference type="EMBL" id="REGN01005161">
    <property type="protein sequence ID" value="RNA14560.1"/>
    <property type="molecule type" value="Genomic_DNA"/>
</dbReference>
<keyword evidence="2" id="KW-1185">Reference proteome</keyword>
<comment type="caution">
    <text evidence="1">The sequence shown here is derived from an EMBL/GenBank/DDBJ whole genome shotgun (WGS) entry which is preliminary data.</text>
</comment>
<evidence type="ECO:0000313" key="1">
    <source>
        <dbReference type="EMBL" id="RNA14560.1"/>
    </source>
</evidence>
<name>A0A3M7QT74_BRAPC</name>
<proteinExistence type="predicted"/>
<protein>
    <submittedName>
        <fullName evidence="1">Uncharacterized protein</fullName>
    </submittedName>
</protein>
<evidence type="ECO:0000313" key="2">
    <source>
        <dbReference type="Proteomes" id="UP000276133"/>
    </source>
</evidence>
<reference evidence="1 2" key="1">
    <citation type="journal article" date="2018" name="Sci. Rep.">
        <title>Genomic signatures of local adaptation to the degree of environmental predictability in rotifers.</title>
        <authorList>
            <person name="Franch-Gras L."/>
            <person name="Hahn C."/>
            <person name="Garcia-Roger E.M."/>
            <person name="Carmona M.J."/>
            <person name="Serra M."/>
            <person name="Gomez A."/>
        </authorList>
    </citation>
    <scope>NUCLEOTIDE SEQUENCE [LARGE SCALE GENOMIC DNA]</scope>
    <source>
        <strain evidence="1">HYR1</strain>
    </source>
</reference>
<organism evidence="1 2">
    <name type="scientific">Brachionus plicatilis</name>
    <name type="common">Marine rotifer</name>
    <name type="synonym">Brachionus muelleri</name>
    <dbReference type="NCBI Taxonomy" id="10195"/>
    <lineage>
        <taxon>Eukaryota</taxon>
        <taxon>Metazoa</taxon>
        <taxon>Spiralia</taxon>
        <taxon>Gnathifera</taxon>
        <taxon>Rotifera</taxon>
        <taxon>Eurotatoria</taxon>
        <taxon>Monogononta</taxon>
        <taxon>Pseudotrocha</taxon>
        <taxon>Ploima</taxon>
        <taxon>Brachionidae</taxon>
        <taxon>Brachionus</taxon>
    </lineage>
</organism>